<evidence type="ECO:0000256" key="11">
    <source>
        <dbReference type="RuleBase" id="RU000515"/>
    </source>
</evidence>
<dbReference type="HOGENOM" id="CLU_035731_0_0_0"/>
<feature type="active site" description="Schiff-base intermediate with substrate" evidence="9">
    <location>
        <position position="202"/>
    </location>
</feature>
<dbReference type="eggNOG" id="COG0113">
    <property type="taxonomic scope" value="Bacteria"/>
</dbReference>
<gene>
    <name evidence="14" type="primary">hemB</name>
    <name evidence="14" type="ordered locus">SNE_A23010</name>
</gene>
<evidence type="ECO:0000256" key="10">
    <source>
        <dbReference type="PIRSR" id="PIRSR001415-5"/>
    </source>
</evidence>
<keyword evidence="10" id="KW-0460">Magnesium</keyword>
<dbReference type="Pfam" id="PF00490">
    <property type="entry name" value="ALAD"/>
    <property type="match status" value="1"/>
</dbReference>
<dbReference type="GO" id="GO:0006782">
    <property type="term" value="P:protoporphyrinogen IX biosynthetic process"/>
    <property type="evidence" value="ECO:0007669"/>
    <property type="project" value="UniProtKB-UniPathway"/>
</dbReference>
<keyword evidence="5" id="KW-0350">Heme biosynthesis</keyword>
<evidence type="ECO:0000313" key="14">
    <source>
        <dbReference type="EMBL" id="CCB90178.1"/>
    </source>
</evidence>
<dbReference type="GO" id="GO:0005829">
    <property type="term" value="C:cytosol"/>
    <property type="evidence" value="ECO:0007669"/>
    <property type="project" value="TreeGrafter"/>
</dbReference>
<dbReference type="PANTHER" id="PTHR11458">
    <property type="entry name" value="DELTA-AMINOLEVULINIC ACID DEHYDRATASE"/>
    <property type="match status" value="1"/>
</dbReference>
<dbReference type="PIRSF" id="PIRSF001415">
    <property type="entry name" value="Porphbilin_synth"/>
    <property type="match status" value="1"/>
</dbReference>
<dbReference type="Gene3D" id="3.20.20.70">
    <property type="entry name" value="Aldolase class I"/>
    <property type="match status" value="1"/>
</dbReference>
<name>F8L4C7_SIMNZ</name>
<keyword evidence="7 11" id="KW-0627">Porphyrin biosynthesis</keyword>
<dbReference type="FunFam" id="3.20.20.70:FF:000019">
    <property type="entry name" value="Delta-aminolevulinic acid dehydratase"/>
    <property type="match status" value="1"/>
</dbReference>
<dbReference type="NCBIfam" id="NF006762">
    <property type="entry name" value="PRK09283.1"/>
    <property type="match status" value="1"/>
</dbReference>
<feature type="active site" description="Schiff-base intermediate with substrate" evidence="9">
    <location>
        <position position="255"/>
    </location>
</feature>
<dbReference type="PROSITE" id="PS00169">
    <property type="entry name" value="D_ALA_DEHYDRATASE"/>
    <property type="match status" value="1"/>
</dbReference>
<reference evidence="14 15" key="1">
    <citation type="journal article" date="2011" name="Mol. Biol. Evol.">
        <title>Unity in variety--the pan-genome of the Chlamydiae.</title>
        <authorList>
            <person name="Collingro A."/>
            <person name="Tischler P."/>
            <person name="Weinmaier T."/>
            <person name="Penz T."/>
            <person name="Heinz E."/>
            <person name="Brunham R.C."/>
            <person name="Read T.D."/>
            <person name="Bavoil P.M."/>
            <person name="Sachse K."/>
            <person name="Kahane S."/>
            <person name="Friedman M.G."/>
            <person name="Rattei T."/>
            <person name="Myers G.S."/>
            <person name="Horn M."/>
        </authorList>
    </citation>
    <scope>NUCLEOTIDE SEQUENCE [LARGE SCALE GENOMIC DNA]</scope>
    <source>
        <strain evidence="15">ATCC VR-1471 / Z</strain>
    </source>
</reference>
<dbReference type="STRING" id="331113.SNE_A23010"/>
<dbReference type="PRINTS" id="PR00144">
    <property type="entry name" value="DALDHYDRTASE"/>
</dbReference>
<evidence type="ECO:0000256" key="2">
    <source>
        <dbReference type="ARBA" id="ARBA00008055"/>
    </source>
</evidence>
<comment type="pathway">
    <text evidence="1">Porphyrin-containing compound metabolism; protoporphyrin-IX biosynthesis; coproporphyrinogen-III from 5-aminolevulinate: step 1/4.</text>
</comment>
<dbReference type="PANTHER" id="PTHR11458:SF0">
    <property type="entry name" value="DELTA-AMINOLEVULINIC ACID DEHYDRATASE"/>
    <property type="match status" value="1"/>
</dbReference>
<evidence type="ECO:0000256" key="4">
    <source>
        <dbReference type="ARBA" id="ARBA00020771"/>
    </source>
</evidence>
<organism evidence="14 15">
    <name type="scientific">Simkania negevensis (strain ATCC VR-1471 / DSM 27360 / Z)</name>
    <dbReference type="NCBI Taxonomy" id="331113"/>
    <lineage>
        <taxon>Bacteria</taxon>
        <taxon>Pseudomonadati</taxon>
        <taxon>Chlamydiota</taxon>
        <taxon>Chlamydiia</taxon>
        <taxon>Parachlamydiales</taxon>
        <taxon>Simkaniaceae</taxon>
        <taxon>Simkania</taxon>
    </lineage>
</organism>
<feature type="region of interest" description="Disordered" evidence="13">
    <location>
        <begin position="1"/>
        <end position="20"/>
    </location>
</feature>
<dbReference type="InterPro" id="IPR030656">
    <property type="entry name" value="ALAD_AS"/>
</dbReference>
<accession>F8L4C7</accession>
<dbReference type="Proteomes" id="UP000000496">
    <property type="component" value="Chromosome gsn.131"/>
</dbReference>
<evidence type="ECO:0000256" key="13">
    <source>
        <dbReference type="SAM" id="MobiDB-lite"/>
    </source>
</evidence>
<proteinExistence type="inferred from homology"/>
<dbReference type="SUPFAM" id="SSF51569">
    <property type="entry name" value="Aldolase"/>
    <property type="match status" value="1"/>
</dbReference>
<dbReference type="EC" id="4.2.1.24" evidence="3 11"/>
<comment type="catalytic activity">
    <reaction evidence="8 11">
        <text>2 5-aminolevulinate = porphobilinogen + 2 H2O + H(+)</text>
        <dbReference type="Rhea" id="RHEA:24064"/>
        <dbReference type="ChEBI" id="CHEBI:15377"/>
        <dbReference type="ChEBI" id="CHEBI:15378"/>
        <dbReference type="ChEBI" id="CHEBI:58126"/>
        <dbReference type="ChEBI" id="CHEBI:356416"/>
        <dbReference type="EC" id="4.2.1.24"/>
    </reaction>
</comment>
<dbReference type="UniPathway" id="UPA00251">
    <property type="reaction ID" value="UER00318"/>
</dbReference>
<dbReference type="KEGG" id="sng:SNE_A23010"/>
<dbReference type="InterPro" id="IPR001731">
    <property type="entry name" value="ALAD"/>
</dbReference>
<dbReference type="AlphaFoldDB" id="F8L4C7"/>
<evidence type="ECO:0000256" key="8">
    <source>
        <dbReference type="ARBA" id="ARBA00047651"/>
    </source>
</evidence>
<comment type="similarity">
    <text evidence="2 12">Belongs to the ALAD family.</text>
</comment>
<dbReference type="GO" id="GO:0004655">
    <property type="term" value="F:porphobilinogen synthase activity"/>
    <property type="evidence" value="ECO:0007669"/>
    <property type="project" value="UniProtKB-EC"/>
</dbReference>
<evidence type="ECO:0000256" key="7">
    <source>
        <dbReference type="ARBA" id="ARBA00023244"/>
    </source>
</evidence>
<protein>
    <recommendedName>
        <fullName evidence="4 11">Delta-aminolevulinic acid dehydratase</fullName>
        <ecNumber evidence="3 11">4.2.1.24</ecNumber>
    </recommendedName>
</protein>
<dbReference type="RefSeq" id="WP_013944644.1">
    <property type="nucleotide sequence ID" value="NC_015713.1"/>
</dbReference>
<evidence type="ECO:0000256" key="6">
    <source>
        <dbReference type="ARBA" id="ARBA00023239"/>
    </source>
</evidence>
<keyword evidence="10" id="KW-0479">Metal-binding</keyword>
<evidence type="ECO:0000313" key="15">
    <source>
        <dbReference type="Proteomes" id="UP000000496"/>
    </source>
</evidence>
<comment type="subunit">
    <text evidence="11">Homooctamer.</text>
</comment>
<keyword evidence="15" id="KW-1185">Reference proteome</keyword>
<dbReference type="InterPro" id="IPR013785">
    <property type="entry name" value="Aldolase_TIM"/>
</dbReference>
<dbReference type="GO" id="GO:0008270">
    <property type="term" value="F:zinc ion binding"/>
    <property type="evidence" value="ECO:0007669"/>
    <property type="project" value="TreeGrafter"/>
</dbReference>
<evidence type="ECO:0000256" key="3">
    <source>
        <dbReference type="ARBA" id="ARBA00012053"/>
    </source>
</evidence>
<dbReference type="SMART" id="SM01004">
    <property type="entry name" value="ALAD"/>
    <property type="match status" value="1"/>
</dbReference>
<sequence>MALTTFEMLKRPRRNRQTSSIRQLAQEHTLCAGDFVAPLFLIPGDKRREQIEAMPGIERHSVDFLVKEAEILHAQGIPAVDLFPSIDPFAKDHEGSEAWNPNGLVPTAIRLLKREVPSLCVIADIALDPYTSHGHDGIPNEFHEIENDLTLEALIRQSLIYAEAGADILAPSDMMDGRVKFIREALDAQGFQNVGILSYCAKYASAFYGPFRNAIQTSLSFGDKKTYQMDPANVREAIREAILDEEEGADMLMVKPALPYLDVIAKIKEKTTLPVGAYHVSGEYAMIMAAHERGWLDAQKTFYESLIGIKRAGADFIFTYAINQILDLLN</sequence>
<evidence type="ECO:0000256" key="12">
    <source>
        <dbReference type="RuleBase" id="RU004161"/>
    </source>
</evidence>
<keyword evidence="6 11" id="KW-0456">Lyase</keyword>
<evidence type="ECO:0000256" key="9">
    <source>
        <dbReference type="PIRSR" id="PIRSR001415-1"/>
    </source>
</evidence>
<dbReference type="EMBL" id="FR872582">
    <property type="protein sequence ID" value="CCB90178.1"/>
    <property type="molecule type" value="Genomic_DNA"/>
</dbReference>
<evidence type="ECO:0000256" key="1">
    <source>
        <dbReference type="ARBA" id="ARBA00004694"/>
    </source>
</evidence>
<evidence type="ECO:0000256" key="5">
    <source>
        <dbReference type="ARBA" id="ARBA00023133"/>
    </source>
</evidence>
<dbReference type="CDD" id="cd04823">
    <property type="entry name" value="ALAD_PBGS_aspartate_rich"/>
    <property type="match status" value="1"/>
</dbReference>
<feature type="binding site" evidence="10">
    <location>
        <position position="240"/>
    </location>
    <ligand>
        <name>Mg(2+)</name>
        <dbReference type="ChEBI" id="CHEBI:18420"/>
    </ligand>
</feature>